<organism evidence="2 3">
    <name type="scientific">Stenotrophomonas tumulicola</name>
    <dbReference type="NCBI Taxonomy" id="1685415"/>
    <lineage>
        <taxon>Bacteria</taxon>
        <taxon>Pseudomonadati</taxon>
        <taxon>Pseudomonadota</taxon>
        <taxon>Gammaproteobacteria</taxon>
        <taxon>Lysobacterales</taxon>
        <taxon>Lysobacteraceae</taxon>
        <taxon>Stenotrophomonas</taxon>
    </lineage>
</organism>
<keyword evidence="1" id="KW-0732">Signal</keyword>
<proteinExistence type="predicted"/>
<dbReference type="EMBL" id="JACGXS010000013">
    <property type="protein sequence ID" value="MBA8683613.1"/>
    <property type="molecule type" value="Genomic_DNA"/>
</dbReference>
<comment type="caution">
    <text evidence="2">The sequence shown here is derived from an EMBL/GenBank/DDBJ whole genome shotgun (WGS) entry which is preliminary data.</text>
</comment>
<reference evidence="2 3" key="1">
    <citation type="submission" date="2020-08" db="EMBL/GenBank/DDBJ databases">
        <title>Stenotrophomonas tumulicola JCM 30961.</title>
        <authorList>
            <person name="Deng Y."/>
        </authorList>
    </citation>
    <scope>NUCLEOTIDE SEQUENCE [LARGE SCALE GENOMIC DNA]</scope>
    <source>
        <strain evidence="2 3">JCM 30961</strain>
    </source>
</reference>
<accession>A0A7W3FQ25</accession>
<evidence type="ECO:0000313" key="3">
    <source>
        <dbReference type="Proteomes" id="UP000547058"/>
    </source>
</evidence>
<dbReference type="RefSeq" id="WP_182341598.1">
    <property type="nucleotide sequence ID" value="NZ_JACGXS010000013.1"/>
</dbReference>
<feature type="chain" id="PRO_5030826021" description="DUF2059 domain-containing protein" evidence="1">
    <location>
        <begin position="19"/>
        <end position="184"/>
    </location>
</feature>
<feature type="signal peptide" evidence="1">
    <location>
        <begin position="1"/>
        <end position="18"/>
    </location>
</feature>
<evidence type="ECO:0000313" key="2">
    <source>
        <dbReference type="EMBL" id="MBA8683613.1"/>
    </source>
</evidence>
<keyword evidence="3" id="KW-1185">Reference proteome</keyword>
<dbReference type="Proteomes" id="UP000547058">
    <property type="component" value="Unassembled WGS sequence"/>
</dbReference>
<name>A0A7W3FQ25_9GAMM</name>
<dbReference type="AlphaFoldDB" id="A0A7W3FQ25"/>
<evidence type="ECO:0008006" key="4">
    <source>
        <dbReference type="Google" id="ProtNLM"/>
    </source>
</evidence>
<protein>
    <recommendedName>
        <fullName evidence="4">DUF2059 domain-containing protein</fullName>
    </recommendedName>
</protein>
<gene>
    <name evidence="2" type="ORF">H4O11_17570</name>
</gene>
<evidence type="ECO:0000256" key="1">
    <source>
        <dbReference type="SAM" id="SignalP"/>
    </source>
</evidence>
<sequence>MRIPALLAGLLLAGVASAQPASPSEIAVVMQQLGMDRLGKDSAALLVSVAPGLQALDAAGRDCAASQVGQLLDQHFQQQIAGSMGDEGAGLMGEWKQFMATPAGVDMGRTFQASAQKQAGIATEAPQVGEASKLEIGRFMGTPAFQRFIAGISADGAMPEDLGERMAGALQRECHIDFDPGQIS</sequence>